<name>A0A2A6CY95_PRIPA</name>
<keyword evidence="3" id="KW-1185">Reference proteome</keyword>
<gene>
    <name evidence="2" type="primary">WBGene00282622</name>
</gene>
<proteinExistence type="predicted"/>
<reference evidence="3" key="1">
    <citation type="journal article" date="2008" name="Nat. Genet.">
        <title>The Pristionchus pacificus genome provides a unique perspective on nematode lifestyle and parasitism.</title>
        <authorList>
            <person name="Dieterich C."/>
            <person name="Clifton S.W."/>
            <person name="Schuster L.N."/>
            <person name="Chinwalla A."/>
            <person name="Delehaunty K."/>
            <person name="Dinkelacker I."/>
            <person name="Fulton L."/>
            <person name="Fulton R."/>
            <person name="Godfrey J."/>
            <person name="Minx P."/>
            <person name="Mitreva M."/>
            <person name="Roeseler W."/>
            <person name="Tian H."/>
            <person name="Witte H."/>
            <person name="Yang S.P."/>
            <person name="Wilson R.K."/>
            <person name="Sommer R.J."/>
        </authorList>
    </citation>
    <scope>NUCLEOTIDE SEQUENCE [LARGE SCALE GENOMIC DNA]</scope>
    <source>
        <strain evidence="3">PS312</strain>
    </source>
</reference>
<dbReference type="OrthoDB" id="5778665at2759"/>
<dbReference type="AlphaFoldDB" id="A0A2A6CY95"/>
<reference evidence="2" key="2">
    <citation type="submission" date="2022-06" db="UniProtKB">
        <authorList>
            <consortium name="EnsemblMetazoa"/>
        </authorList>
    </citation>
    <scope>IDENTIFICATION</scope>
    <source>
        <strain evidence="2">PS312</strain>
    </source>
</reference>
<organism evidence="2 3">
    <name type="scientific">Pristionchus pacificus</name>
    <name type="common">Parasitic nematode worm</name>
    <dbReference type="NCBI Taxonomy" id="54126"/>
    <lineage>
        <taxon>Eukaryota</taxon>
        <taxon>Metazoa</taxon>
        <taxon>Ecdysozoa</taxon>
        <taxon>Nematoda</taxon>
        <taxon>Chromadorea</taxon>
        <taxon>Rhabditida</taxon>
        <taxon>Rhabditina</taxon>
        <taxon>Diplogasteromorpha</taxon>
        <taxon>Diplogasteroidea</taxon>
        <taxon>Neodiplogasteridae</taxon>
        <taxon>Pristionchus</taxon>
    </lineage>
</organism>
<dbReference type="PANTHER" id="PTHR20958:SF6">
    <property type="entry name" value="GLYCINE N-ACYLTRANSFERASE-LIKE PROTEIN"/>
    <property type="match status" value="1"/>
</dbReference>
<evidence type="ECO:0000259" key="1">
    <source>
        <dbReference type="Pfam" id="PF08445"/>
    </source>
</evidence>
<sequence length="182" mass="20483">MISADQPTADAFESAVAEIFDGKAKRSGNCNCGMFYMTKAQRDELTLGFTLQLVNVARDGDTIHTSWKNGISLDITKARLSSFPAITARDKNDNLAGWAISGRFGQISNEFVVPEHRGIGLGRAVELVQAQQLARKGRRVFKYVEITNEIVFNTSLRSSNWTMWRENGERKPIYFRKFEIAN</sequence>
<dbReference type="EnsemblMetazoa" id="PPA44253.1">
    <property type="protein sequence ID" value="PPA44253.1"/>
    <property type="gene ID" value="WBGene00282622"/>
</dbReference>
<dbReference type="PANTHER" id="PTHR20958">
    <property type="entry name" value="GLYCINE N-ACYLTRANSFERASE-LIKE PROTEIN"/>
    <property type="match status" value="1"/>
</dbReference>
<dbReference type="GO" id="GO:0016747">
    <property type="term" value="F:acyltransferase activity, transferring groups other than amino-acyl groups"/>
    <property type="evidence" value="ECO:0007669"/>
    <property type="project" value="InterPro"/>
</dbReference>
<dbReference type="InterPro" id="IPR053225">
    <property type="entry name" value="Acyl-CoA_N-acyltransferase"/>
</dbReference>
<dbReference type="InterPro" id="IPR013653">
    <property type="entry name" value="GCN5-like_dom"/>
</dbReference>
<dbReference type="Pfam" id="PF08445">
    <property type="entry name" value="FR47"/>
    <property type="match status" value="1"/>
</dbReference>
<evidence type="ECO:0000313" key="2">
    <source>
        <dbReference type="EnsemblMetazoa" id="PPA44253.1"/>
    </source>
</evidence>
<accession>A0A8R1UZ08</accession>
<dbReference type="SUPFAM" id="SSF55729">
    <property type="entry name" value="Acyl-CoA N-acyltransferases (Nat)"/>
    <property type="match status" value="1"/>
</dbReference>
<accession>A0A2A6CY95</accession>
<dbReference type="InterPro" id="IPR016181">
    <property type="entry name" value="Acyl_CoA_acyltransferase"/>
</dbReference>
<evidence type="ECO:0000313" key="3">
    <source>
        <dbReference type="Proteomes" id="UP000005239"/>
    </source>
</evidence>
<dbReference type="Gene3D" id="3.40.630.30">
    <property type="match status" value="1"/>
</dbReference>
<protein>
    <submittedName>
        <fullName evidence="2">FR47 domain-containing protein</fullName>
    </submittedName>
</protein>
<feature type="domain" description="GCN5-related N-acetyltransferase Rv2170-like" evidence="1">
    <location>
        <begin position="91"/>
        <end position="149"/>
    </location>
</feature>
<dbReference type="Proteomes" id="UP000005239">
    <property type="component" value="Unassembled WGS sequence"/>
</dbReference>